<name>A0A1L7U5I7_FUSMA</name>
<organism evidence="2 3">
    <name type="scientific">Fusarium mangiferae</name>
    <name type="common">Mango malformation disease fungus</name>
    <dbReference type="NCBI Taxonomy" id="192010"/>
    <lineage>
        <taxon>Eukaryota</taxon>
        <taxon>Fungi</taxon>
        <taxon>Dikarya</taxon>
        <taxon>Ascomycota</taxon>
        <taxon>Pezizomycotina</taxon>
        <taxon>Sordariomycetes</taxon>
        <taxon>Hypocreomycetidae</taxon>
        <taxon>Hypocreales</taxon>
        <taxon>Nectriaceae</taxon>
        <taxon>Fusarium</taxon>
        <taxon>Fusarium fujikuroi species complex</taxon>
    </lineage>
</organism>
<dbReference type="Proteomes" id="UP000184255">
    <property type="component" value="Unassembled WGS sequence"/>
</dbReference>
<protein>
    <submittedName>
        <fullName evidence="2">Uncharacterized protein</fullName>
    </submittedName>
</protein>
<comment type="caution">
    <text evidence="2">The sequence shown here is derived from an EMBL/GenBank/DDBJ whole genome shotgun (WGS) entry which is preliminary data.</text>
</comment>
<dbReference type="RefSeq" id="XP_041689619.1">
    <property type="nucleotide sequence ID" value="XM_041824105.1"/>
</dbReference>
<accession>A0A1L7U5I7</accession>
<dbReference type="GeneID" id="65083246"/>
<evidence type="ECO:0000313" key="3">
    <source>
        <dbReference type="Proteomes" id="UP000184255"/>
    </source>
</evidence>
<evidence type="ECO:0000256" key="1">
    <source>
        <dbReference type="SAM" id="MobiDB-lite"/>
    </source>
</evidence>
<feature type="region of interest" description="Disordered" evidence="1">
    <location>
        <begin position="100"/>
        <end position="128"/>
    </location>
</feature>
<dbReference type="EMBL" id="FCQH01000017">
    <property type="protein sequence ID" value="CVL06038.1"/>
    <property type="molecule type" value="Genomic_DNA"/>
</dbReference>
<proteinExistence type="predicted"/>
<sequence>MSSYPCCRTSALSPKPLTNLLVHLPRISRARPLYNEPSFIWQLPPLFNQIVSGICLFWRTSTLVGVLKLLNINQIICLTNLLEEALPYVRAMQKYRALDPSKSSSEGVDSLKRITPQNTQESLTEDPHDQHLRLWTAHPLELGGCRFLEVEAGRNTQALIVAVEPS</sequence>
<reference evidence="3" key="1">
    <citation type="journal article" date="2016" name="Genome Biol. Evol.">
        <title>Comparative 'omics' of the Fusarium fujikuroi species complex highlights differences in genetic potential and metabolite synthesis.</title>
        <authorList>
            <person name="Niehaus E.-M."/>
            <person name="Muensterkoetter M."/>
            <person name="Proctor R.H."/>
            <person name="Brown D.W."/>
            <person name="Sharon A."/>
            <person name="Idan Y."/>
            <person name="Oren-Young L."/>
            <person name="Sieber C.M."/>
            <person name="Novak O."/>
            <person name="Pencik A."/>
            <person name="Tarkowska D."/>
            <person name="Hromadova K."/>
            <person name="Freeman S."/>
            <person name="Maymon M."/>
            <person name="Elazar M."/>
            <person name="Youssef S.A."/>
            <person name="El-Shabrawy E.S.M."/>
            <person name="Shalaby A.B.A."/>
            <person name="Houterman P."/>
            <person name="Brock N.L."/>
            <person name="Burkhardt I."/>
            <person name="Tsavkelova E.A."/>
            <person name="Dickschat J.S."/>
            <person name="Galuszka P."/>
            <person name="Gueldener U."/>
            <person name="Tudzynski B."/>
        </authorList>
    </citation>
    <scope>NUCLEOTIDE SEQUENCE [LARGE SCALE GENOMIC DNA]</scope>
    <source>
        <strain evidence="3">MRC7560</strain>
    </source>
</reference>
<evidence type="ECO:0000313" key="2">
    <source>
        <dbReference type="EMBL" id="CVL06038.1"/>
    </source>
</evidence>
<dbReference type="VEuPathDB" id="FungiDB:FMAN_03975"/>
<dbReference type="AlphaFoldDB" id="A0A1L7U5I7"/>
<gene>
    <name evidence="2" type="ORF">FMAN_03975</name>
</gene>
<keyword evidence="3" id="KW-1185">Reference proteome</keyword>